<dbReference type="GO" id="GO:0009272">
    <property type="term" value="P:fungal-type cell wall biogenesis"/>
    <property type="evidence" value="ECO:0007669"/>
    <property type="project" value="UniProtKB-ARBA"/>
</dbReference>
<dbReference type="OrthoDB" id="407355at2759"/>
<evidence type="ECO:0000313" key="6">
    <source>
        <dbReference type="EMBL" id="CAG8610508.1"/>
    </source>
</evidence>
<dbReference type="InterPro" id="IPR011330">
    <property type="entry name" value="Glyco_hydro/deAcase_b/a-brl"/>
</dbReference>
<feature type="compositionally biased region" description="Polar residues" evidence="3">
    <location>
        <begin position="288"/>
        <end position="303"/>
    </location>
</feature>
<dbReference type="PANTHER" id="PTHR10587">
    <property type="entry name" value="GLYCOSYL TRANSFERASE-RELATED"/>
    <property type="match status" value="1"/>
</dbReference>
<keyword evidence="1" id="KW-0479">Metal-binding</keyword>
<sequence length="310" mass="34469">MMKSFIALFILFNIVNAELPGTWPPLDKPAPAVAGWSSLINATNVTNALILPPFTSCAQTSGYCRAPCGCYRDEILNCPTKKDWSLTFDDGPSDYTSRLVDFLNAQNVKATFYVVGSQVYRYPDVLKKIYDSGHEIGVHTWSHSSLTSLSNEQIIAEIKHTELAVWQVTGIATRTIRPPYGDCDDRVRDIIRQLGYKLVLWDSDTQDYLSNSNPKFDLNWIAGNFTQWTSKDKGKTGHISLEHDLFPQTTLAAERAVPILKKARYNMVTPATCNRISAYAFPAPSTHSLSTTSGGVPSNSTSKNNKHIKK</sequence>
<comment type="caution">
    <text evidence="6">The sequence shown here is derived from an EMBL/GenBank/DDBJ whole genome shotgun (WGS) entry which is preliminary data.</text>
</comment>
<dbReference type="PANTHER" id="PTHR10587:SF133">
    <property type="entry name" value="CHITIN DEACETYLASE 1-RELATED"/>
    <property type="match status" value="1"/>
</dbReference>
<dbReference type="Gene3D" id="3.20.20.370">
    <property type="entry name" value="Glycoside hydrolase/deacetylase"/>
    <property type="match status" value="1"/>
</dbReference>
<keyword evidence="4" id="KW-0732">Signal</keyword>
<dbReference type="GO" id="GO:0016020">
    <property type="term" value="C:membrane"/>
    <property type="evidence" value="ECO:0007669"/>
    <property type="project" value="TreeGrafter"/>
</dbReference>
<feature type="region of interest" description="Disordered" evidence="3">
    <location>
        <begin position="288"/>
        <end position="310"/>
    </location>
</feature>
<dbReference type="GO" id="GO:0004099">
    <property type="term" value="F:chitin deacetylase activity"/>
    <property type="evidence" value="ECO:0007669"/>
    <property type="project" value="UniProtKB-ARBA"/>
</dbReference>
<organism evidence="6 7">
    <name type="scientific">Paraglomus occultum</name>
    <dbReference type="NCBI Taxonomy" id="144539"/>
    <lineage>
        <taxon>Eukaryota</taxon>
        <taxon>Fungi</taxon>
        <taxon>Fungi incertae sedis</taxon>
        <taxon>Mucoromycota</taxon>
        <taxon>Glomeromycotina</taxon>
        <taxon>Glomeromycetes</taxon>
        <taxon>Paraglomerales</taxon>
        <taxon>Paraglomeraceae</taxon>
        <taxon>Paraglomus</taxon>
    </lineage>
</organism>
<feature type="signal peptide" evidence="4">
    <location>
        <begin position="1"/>
        <end position="17"/>
    </location>
</feature>
<dbReference type="AlphaFoldDB" id="A0A9N9GJJ6"/>
<reference evidence="6" key="1">
    <citation type="submission" date="2021-06" db="EMBL/GenBank/DDBJ databases">
        <authorList>
            <person name="Kallberg Y."/>
            <person name="Tangrot J."/>
            <person name="Rosling A."/>
        </authorList>
    </citation>
    <scope>NUCLEOTIDE SEQUENCE</scope>
    <source>
        <strain evidence="6">IA702</strain>
    </source>
</reference>
<dbReference type="GO" id="GO:0046872">
    <property type="term" value="F:metal ion binding"/>
    <property type="evidence" value="ECO:0007669"/>
    <property type="project" value="UniProtKB-KW"/>
</dbReference>
<feature type="domain" description="NodB homology" evidence="5">
    <location>
        <begin position="82"/>
        <end position="268"/>
    </location>
</feature>
<evidence type="ECO:0000256" key="3">
    <source>
        <dbReference type="SAM" id="MobiDB-lite"/>
    </source>
</evidence>
<evidence type="ECO:0000259" key="5">
    <source>
        <dbReference type="PROSITE" id="PS51677"/>
    </source>
</evidence>
<evidence type="ECO:0000256" key="1">
    <source>
        <dbReference type="ARBA" id="ARBA00022723"/>
    </source>
</evidence>
<proteinExistence type="predicted"/>
<name>A0A9N9GJJ6_9GLOM</name>
<dbReference type="EMBL" id="CAJVPJ010002009">
    <property type="protein sequence ID" value="CAG8610508.1"/>
    <property type="molecule type" value="Genomic_DNA"/>
</dbReference>
<dbReference type="PROSITE" id="PS51677">
    <property type="entry name" value="NODB"/>
    <property type="match status" value="1"/>
</dbReference>
<keyword evidence="2" id="KW-0378">Hydrolase</keyword>
<protein>
    <submittedName>
        <fullName evidence="6">352_t:CDS:1</fullName>
    </submittedName>
</protein>
<dbReference type="GO" id="GO:0005975">
    <property type="term" value="P:carbohydrate metabolic process"/>
    <property type="evidence" value="ECO:0007669"/>
    <property type="project" value="InterPro"/>
</dbReference>
<keyword evidence="7" id="KW-1185">Reference proteome</keyword>
<dbReference type="Pfam" id="PF01522">
    <property type="entry name" value="Polysacc_deac_1"/>
    <property type="match status" value="1"/>
</dbReference>
<gene>
    <name evidence="6" type="ORF">POCULU_LOCUS7924</name>
</gene>
<feature type="chain" id="PRO_5040242401" evidence="4">
    <location>
        <begin position="18"/>
        <end position="310"/>
    </location>
</feature>
<evidence type="ECO:0000313" key="7">
    <source>
        <dbReference type="Proteomes" id="UP000789572"/>
    </source>
</evidence>
<evidence type="ECO:0000256" key="4">
    <source>
        <dbReference type="SAM" id="SignalP"/>
    </source>
</evidence>
<dbReference type="InterPro" id="IPR002509">
    <property type="entry name" value="NODB_dom"/>
</dbReference>
<dbReference type="SUPFAM" id="SSF88713">
    <property type="entry name" value="Glycoside hydrolase/deacetylase"/>
    <property type="match status" value="1"/>
</dbReference>
<accession>A0A9N9GJJ6</accession>
<dbReference type="Proteomes" id="UP000789572">
    <property type="component" value="Unassembled WGS sequence"/>
</dbReference>
<dbReference type="InterPro" id="IPR050248">
    <property type="entry name" value="Polysacc_deacetylase_ArnD"/>
</dbReference>
<evidence type="ECO:0000256" key="2">
    <source>
        <dbReference type="ARBA" id="ARBA00022801"/>
    </source>
</evidence>